<sequence>MKQPIVQTAEALMDDIAADPVNWRMWEDRLRQVIAAHADNNLALPAQLRVYAQWLRQDDEEDQYENMPV</sequence>
<keyword evidence="2" id="KW-1185">Reference proteome</keyword>
<accession>A0A845LZK2</accession>
<name>A0A845LZK2_9RHOB</name>
<reference evidence="1 2" key="1">
    <citation type="submission" date="2019-12" db="EMBL/GenBank/DDBJ databases">
        <title>Maritimibacter sp. nov. sp. isolated from sea sand.</title>
        <authorList>
            <person name="Kim J."/>
            <person name="Jeong S.E."/>
            <person name="Jung H.S."/>
            <person name="Jeon C.O."/>
        </authorList>
    </citation>
    <scope>NUCLEOTIDE SEQUENCE [LARGE SCALE GENOMIC DNA]</scope>
    <source>
        <strain evidence="1 2">DP07</strain>
    </source>
</reference>
<dbReference type="EMBL" id="WTUX01000011">
    <property type="protein sequence ID" value="MZR12766.1"/>
    <property type="molecule type" value="Genomic_DNA"/>
</dbReference>
<comment type="caution">
    <text evidence="1">The sequence shown here is derived from an EMBL/GenBank/DDBJ whole genome shotgun (WGS) entry which is preliminary data.</text>
</comment>
<evidence type="ECO:0000313" key="2">
    <source>
        <dbReference type="Proteomes" id="UP000467322"/>
    </source>
</evidence>
<dbReference type="Proteomes" id="UP000467322">
    <property type="component" value="Unassembled WGS sequence"/>
</dbReference>
<gene>
    <name evidence="1" type="ORF">GQE99_07000</name>
</gene>
<dbReference type="RefSeq" id="WP_161350893.1">
    <property type="nucleotide sequence ID" value="NZ_WTUX01000011.1"/>
</dbReference>
<proteinExistence type="predicted"/>
<dbReference type="AlphaFoldDB" id="A0A845LZK2"/>
<evidence type="ECO:0000313" key="1">
    <source>
        <dbReference type="EMBL" id="MZR12766.1"/>
    </source>
</evidence>
<organism evidence="1 2">
    <name type="scientific">Maritimibacter harenae</name>
    <dbReference type="NCBI Taxonomy" id="2606218"/>
    <lineage>
        <taxon>Bacteria</taxon>
        <taxon>Pseudomonadati</taxon>
        <taxon>Pseudomonadota</taxon>
        <taxon>Alphaproteobacteria</taxon>
        <taxon>Rhodobacterales</taxon>
        <taxon>Roseobacteraceae</taxon>
        <taxon>Maritimibacter</taxon>
    </lineage>
</organism>
<protein>
    <submittedName>
        <fullName evidence="1">Uncharacterized protein</fullName>
    </submittedName>
</protein>